<proteinExistence type="predicted"/>
<name>W4LMI7_ENTF1</name>
<protein>
    <submittedName>
        <fullName evidence="1">Uncharacterized protein</fullName>
    </submittedName>
</protein>
<evidence type="ECO:0000313" key="2">
    <source>
        <dbReference type="Proteomes" id="UP000019141"/>
    </source>
</evidence>
<dbReference type="HOGENOM" id="CLU_2714864_0_0_7"/>
<evidence type="ECO:0000313" key="1">
    <source>
        <dbReference type="EMBL" id="ETW99129.1"/>
    </source>
</evidence>
<gene>
    <name evidence="1" type="ORF">ETSY1_16130</name>
</gene>
<reference evidence="1 2" key="1">
    <citation type="journal article" date="2014" name="Nature">
        <title>An environmental bacterial taxon with a large and distinct metabolic repertoire.</title>
        <authorList>
            <person name="Wilson M.C."/>
            <person name="Mori T."/>
            <person name="Ruckert C."/>
            <person name="Uria A.R."/>
            <person name="Helf M.J."/>
            <person name="Takada K."/>
            <person name="Gernert C."/>
            <person name="Steffens U.A."/>
            <person name="Heycke N."/>
            <person name="Schmitt S."/>
            <person name="Rinke C."/>
            <person name="Helfrich E.J."/>
            <person name="Brachmann A.O."/>
            <person name="Gurgui C."/>
            <person name="Wakimoto T."/>
            <person name="Kracht M."/>
            <person name="Crusemann M."/>
            <person name="Hentschel U."/>
            <person name="Abe I."/>
            <person name="Matsunaga S."/>
            <person name="Kalinowski J."/>
            <person name="Takeyama H."/>
            <person name="Piel J."/>
        </authorList>
    </citation>
    <scope>NUCLEOTIDE SEQUENCE [LARGE SCALE GENOMIC DNA]</scope>
    <source>
        <strain evidence="2">TSY1</strain>
    </source>
</reference>
<keyword evidence="2" id="KW-1185">Reference proteome</keyword>
<dbReference type="Proteomes" id="UP000019141">
    <property type="component" value="Unassembled WGS sequence"/>
</dbReference>
<accession>W4LMI7</accession>
<dbReference type="PROSITE" id="PS51257">
    <property type="entry name" value="PROKAR_LIPOPROTEIN"/>
    <property type="match status" value="1"/>
</dbReference>
<sequence length="73" mass="7951">MVWQGVRTWSRLSTLLLALGLCGCLTTFSVGTGARPAGFNGHNELLDEDLTNEVPTPQLFNFGFDLPLPDVTE</sequence>
<comment type="caution">
    <text evidence="1">The sequence shown here is derived from an EMBL/GenBank/DDBJ whole genome shotgun (WGS) entry which is preliminary data.</text>
</comment>
<dbReference type="EMBL" id="AZHW01000480">
    <property type="protein sequence ID" value="ETW99129.1"/>
    <property type="molecule type" value="Genomic_DNA"/>
</dbReference>
<organism evidence="1 2">
    <name type="scientific">Entotheonella factor</name>
    <dbReference type="NCBI Taxonomy" id="1429438"/>
    <lineage>
        <taxon>Bacteria</taxon>
        <taxon>Pseudomonadati</taxon>
        <taxon>Nitrospinota/Tectimicrobiota group</taxon>
        <taxon>Candidatus Tectimicrobiota</taxon>
        <taxon>Candidatus Entotheonellia</taxon>
        <taxon>Candidatus Entotheonellales</taxon>
        <taxon>Candidatus Entotheonellaceae</taxon>
        <taxon>Candidatus Entotheonella</taxon>
    </lineage>
</organism>
<dbReference type="AlphaFoldDB" id="W4LMI7"/>